<proteinExistence type="predicted"/>
<sequence>MIVNSNIKISWIVVIVLISSIGTSARAQSSVTLYGVTDAGIQFASKTANSTGQNAGPAHALTDGGNGASLIGIVGTEDLGGGMKAKFDLEGGISVANGSYNSSSGSFFGRQAWVGLFGRFGELRLGEQNTPFFLSIYETDPRNYSSFGSAVVPYANNVAFTGGVNSNAVLFKSSTVAGFEGSMMLALGGVAGNFQAGRQWSASLKYDNGTLMVNAAIYDGNGGGAVTPVSTNVEFEGRTIGVVYRIGSVVAKASFVNYKVAGSSNNNVYGGGAEYFVTPELDLNSGVWLTSDRNQTSNHSLLVALGANYFLSKQTSLYAQVGVLNNHGAMNTGLSVTDVSLLNEVRGTTIGANTGVRHTF</sequence>
<dbReference type="InterPro" id="IPR033900">
    <property type="entry name" value="Gram_neg_porin_domain"/>
</dbReference>
<keyword evidence="10" id="KW-0998">Cell outer membrane</keyword>
<dbReference type="InterPro" id="IPR001702">
    <property type="entry name" value="Porin_Gram-ve"/>
</dbReference>
<dbReference type="PANTHER" id="PTHR34501">
    <property type="entry name" value="PROTEIN YDDL-RELATED"/>
    <property type="match status" value="1"/>
</dbReference>
<evidence type="ECO:0000259" key="11">
    <source>
        <dbReference type="Pfam" id="PF13609"/>
    </source>
</evidence>
<dbReference type="PRINTS" id="PR00182">
    <property type="entry name" value="ECOLNEIPORIN"/>
</dbReference>
<evidence type="ECO:0000256" key="7">
    <source>
        <dbReference type="ARBA" id="ARBA00023065"/>
    </source>
</evidence>
<dbReference type="CDD" id="cd00342">
    <property type="entry name" value="gram_neg_porins"/>
    <property type="match status" value="1"/>
</dbReference>
<feature type="domain" description="Porin" evidence="11">
    <location>
        <begin position="22"/>
        <end position="327"/>
    </location>
</feature>
<evidence type="ECO:0000256" key="2">
    <source>
        <dbReference type="ARBA" id="ARBA00011233"/>
    </source>
</evidence>
<keyword evidence="13" id="KW-1185">Reference proteome</keyword>
<evidence type="ECO:0000256" key="10">
    <source>
        <dbReference type="ARBA" id="ARBA00023237"/>
    </source>
</evidence>
<evidence type="ECO:0000313" key="12">
    <source>
        <dbReference type="EMBL" id="MFL9888619.1"/>
    </source>
</evidence>
<comment type="subunit">
    <text evidence="2">Homotrimer.</text>
</comment>
<dbReference type="EMBL" id="JAQQFN010000044">
    <property type="protein sequence ID" value="MFL9888619.1"/>
    <property type="molecule type" value="Genomic_DNA"/>
</dbReference>
<keyword evidence="7" id="KW-0406">Ion transport</keyword>
<dbReference type="InterPro" id="IPR023614">
    <property type="entry name" value="Porin_dom_sf"/>
</dbReference>
<dbReference type="PRINTS" id="PR00184">
    <property type="entry name" value="NEISSPPORIN"/>
</dbReference>
<evidence type="ECO:0000256" key="6">
    <source>
        <dbReference type="ARBA" id="ARBA00022729"/>
    </source>
</evidence>
<dbReference type="Pfam" id="PF13609">
    <property type="entry name" value="Porin_4"/>
    <property type="match status" value="1"/>
</dbReference>
<keyword evidence="5" id="KW-0812">Transmembrane</keyword>
<accession>A0ABW8ZZE0</accession>
<evidence type="ECO:0000256" key="9">
    <source>
        <dbReference type="ARBA" id="ARBA00023136"/>
    </source>
</evidence>
<comment type="caution">
    <text evidence="12">The sequence shown here is derived from an EMBL/GenBank/DDBJ whole genome shotgun (WGS) entry which is preliminary data.</text>
</comment>
<dbReference type="Gene3D" id="2.40.160.10">
    <property type="entry name" value="Porin"/>
    <property type="match status" value="1"/>
</dbReference>
<organism evidence="12 13">
    <name type="scientific">Paraburkholderia agricolaris</name>
    <dbReference type="NCBI Taxonomy" id="2152888"/>
    <lineage>
        <taxon>Bacteria</taxon>
        <taxon>Pseudomonadati</taxon>
        <taxon>Pseudomonadota</taxon>
        <taxon>Betaproteobacteria</taxon>
        <taxon>Burkholderiales</taxon>
        <taxon>Burkholderiaceae</taxon>
        <taxon>Paraburkholderia</taxon>
    </lineage>
</organism>
<comment type="subcellular location">
    <subcellularLocation>
        <location evidence="1">Cell outer membrane</location>
        <topology evidence="1">Multi-pass membrane protein</topology>
    </subcellularLocation>
</comment>
<dbReference type="RefSeq" id="WP_408335164.1">
    <property type="nucleotide sequence ID" value="NZ_JAQQFH010000051.1"/>
</dbReference>
<evidence type="ECO:0000256" key="4">
    <source>
        <dbReference type="ARBA" id="ARBA00022452"/>
    </source>
</evidence>
<name>A0ABW8ZZE0_9BURK</name>
<dbReference type="Proteomes" id="UP001629249">
    <property type="component" value="Unassembled WGS sequence"/>
</dbReference>
<keyword evidence="3" id="KW-0813">Transport</keyword>
<dbReference type="PANTHER" id="PTHR34501:SF9">
    <property type="entry name" value="MAJOR OUTER MEMBRANE PROTEIN P.IA"/>
    <property type="match status" value="1"/>
</dbReference>
<reference evidence="12 13" key="1">
    <citation type="journal article" date="2024" name="Chem. Sci.">
        <title>Discovery of megapolipeptins by genome mining of a Burkholderiales bacteria collection.</title>
        <authorList>
            <person name="Paulo B.S."/>
            <person name="Recchia M.J.J."/>
            <person name="Lee S."/>
            <person name="Fergusson C.H."/>
            <person name="Romanowski S.B."/>
            <person name="Hernandez A."/>
            <person name="Krull N."/>
            <person name="Liu D.Y."/>
            <person name="Cavanagh H."/>
            <person name="Bos A."/>
            <person name="Gray C.A."/>
            <person name="Murphy B.T."/>
            <person name="Linington R.G."/>
            <person name="Eustaquio A.S."/>
        </authorList>
    </citation>
    <scope>NUCLEOTIDE SEQUENCE [LARGE SCALE GENOMIC DNA]</scope>
    <source>
        <strain evidence="12 13">RL16-012-BIC-B</strain>
    </source>
</reference>
<keyword evidence="9" id="KW-0472">Membrane</keyword>
<keyword evidence="4" id="KW-1134">Transmembrane beta strand</keyword>
<evidence type="ECO:0000256" key="5">
    <source>
        <dbReference type="ARBA" id="ARBA00022692"/>
    </source>
</evidence>
<dbReference type="SUPFAM" id="SSF56935">
    <property type="entry name" value="Porins"/>
    <property type="match status" value="1"/>
</dbReference>
<evidence type="ECO:0000313" key="13">
    <source>
        <dbReference type="Proteomes" id="UP001629249"/>
    </source>
</evidence>
<dbReference type="InterPro" id="IPR050298">
    <property type="entry name" value="Gram-neg_bact_OMP"/>
</dbReference>
<evidence type="ECO:0000256" key="3">
    <source>
        <dbReference type="ARBA" id="ARBA00022448"/>
    </source>
</evidence>
<evidence type="ECO:0000256" key="1">
    <source>
        <dbReference type="ARBA" id="ARBA00004571"/>
    </source>
</evidence>
<gene>
    <name evidence="12" type="ORF">PQR66_36720</name>
</gene>
<dbReference type="InterPro" id="IPR002299">
    <property type="entry name" value="Porin_Neis"/>
</dbReference>
<protein>
    <submittedName>
        <fullName evidence="12">Porin</fullName>
    </submittedName>
</protein>
<keyword evidence="8" id="KW-0626">Porin</keyword>
<keyword evidence="6" id="KW-0732">Signal</keyword>
<evidence type="ECO:0000256" key="8">
    <source>
        <dbReference type="ARBA" id="ARBA00023114"/>
    </source>
</evidence>